<dbReference type="Proteomes" id="UP000799770">
    <property type="component" value="Unassembled WGS sequence"/>
</dbReference>
<gene>
    <name evidence="2" type="ORF">BDV96DRAFT_654222</name>
</gene>
<evidence type="ECO:0000313" key="2">
    <source>
        <dbReference type="EMBL" id="KAF2106889.1"/>
    </source>
</evidence>
<dbReference type="PANTHER" id="PTHR24148">
    <property type="entry name" value="ANKYRIN REPEAT DOMAIN-CONTAINING PROTEIN 39 HOMOLOG-RELATED"/>
    <property type="match status" value="1"/>
</dbReference>
<evidence type="ECO:0000313" key="3">
    <source>
        <dbReference type="Proteomes" id="UP000799770"/>
    </source>
</evidence>
<dbReference type="Pfam" id="PF06985">
    <property type="entry name" value="HET"/>
    <property type="match status" value="1"/>
</dbReference>
<reference evidence="2" key="1">
    <citation type="journal article" date="2020" name="Stud. Mycol.">
        <title>101 Dothideomycetes genomes: a test case for predicting lifestyles and emergence of pathogens.</title>
        <authorList>
            <person name="Haridas S."/>
            <person name="Albert R."/>
            <person name="Binder M."/>
            <person name="Bloem J."/>
            <person name="Labutti K."/>
            <person name="Salamov A."/>
            <person name="Andreopoulos B."/>
            <person name="Baker S."/>
            <person name="Barry K."/>
            <person name="Bills G."/>
            <person name="Bluhm B."/>
            <person name="Cannon C."/>
            <person name="Castanera R."/>
            <person name="Culley D."/>
            <person name="Daum C."/>
            <person name="Ezra D."/>
            <person name="Gonzalez J."/>
            <person name="Henrissat B."/>
            <person name="Kuo A."/>
            <person name="Liang C."/>
            <person name="Lipzen A."/>
            <person name="Lutzoni F."/>
            <person name="Magnuson J."/>
            <person name="Mondo S."/>
            <person name="Nolan M."/>
            <person name="Ohm R."/>
            <person name="Pangilinan J."/>
            <person name="Park H.-J."/>
            <person name="Ramirez L."/>
            <person name="Alfaro M."/>
            <person name="Sun H."/>
            <person name="Tritt A."/>
            <person name="Yoshinaga Y."/>
            <person name="Zwiers L.-H."/>
            <person name="Turgeon B."/>
            <person name="Goodwin S."/>
            <person name="Spatafora J."/>
            <person name="Crous P."/>
            <person name="Grigoriev I."/>
        </authorList>
    </citation>
    <scope>NUCLEOTIDE SEQUENCE</scope>
    <source>
        <strain evidence="2">CBS 627.86</strain>
    </source>
</reference>
<dbReference type="Pfam" id="PF26639">
    <property type="entry name" value="Het-6_barrel"/>
    <property type="match status" value="1"/>
</dbReference>
<name>A0A6A5YI21_9PLEO</name>
<dbReference type="InterPro" id="IPR010730">
    <property type="entry name" value="HET"/>
</dbReference>
<protein>
    <submittedName>
        <fullName evidence="2">Heterokaryon incompatibility protein-domain-containing protein</fullName>
    </submittedName>
</protein>
<evidence type="ECO:0000259" key="1">
    <source>
        <dbReference type="Pfam" id="PF06985"/>
    </source>
</evidence>
<feature type="domain" description="Heterokaryon incompatibility" evidence="1">
    <location>
        <begin position="165"/>
        <end position="211"/>
    </location>
</feature>
<organism evidence="2 3">
    <name type="scientific">Lophiotrema nucula</name>
    <dbReference type="NCBI Taxonomy" id="690887"/>
    <lineage>
        <taxon>Eukaryota</taxon>
        <taxon>Fungi</taxon>
        <taxon>Dikarya</taxon>
        <taxon>Ascomycota</taxon>
        <taxon>Pezizomycotina</taxon>
        <taxon>Dothideomycetes</taxon>
        <taxon>Pleosporomycetidae</taxon>
        <taxon>Pleosporales</taxon>
        <taxon>Lophiotremataceae</taxon>
        <taxon>Lophiotrema</taxon>
    </lineage>
</organism>
<dbReference type="AlphaFoldDB" id="A0A6A5YI21"/>
<dbReference type="EMBL" id="ML977358">
    <property type="protein sequence ID" value="KAF2106889.1"/>
    <property type="molecule type" value="Genomic_DNA"/>
</dbReference>
<keyword evidence="3" id="KW-1185">Reference proteome</keyword>
<accession>A0A6A5YI21</accession>
<sequence length="874" mass="99297">MNFELGSLDEALEPVETTARDTVPSSNSQESDLSYRLLPLEKAEKEIRLLKLVLNDGSSKTDNDTEFLRPLRCQLMKIPLHQAPDFNALSYCWGSPDLSRRMSVSIDYDADAGTEPLEVEVSVTESLHEALLHIRRFHEKAYNTFGSKFSPLYGNTMKESSTTAKQSDLFWIDAVSINQKDNFEKSWQVDMMRDIYKSASQVIAWLGLDVELEGPDPMLNKLPMVYHLFEELAGTAYDGYELHGLDVIMPLGQVWHQTNNGMKFASHVEGGIESWLRRRFRFHEGWLCVRDSKSASQPVPCACCGAPESTRSFFTRLIGLASVEWLVGLDFWKRAWILQEVVLSRHLVFQCGLYRINALALYFGLHIISQAGLLAGALGEKRGPKGRLVPYRKPSDLFSIVPPPLKWKYHEDKDDPRSLSELLDFSRNSGLQAGNPLDNIYALLGLVSDPDAVHVEADYSKPCRDVYTNITRYWLSSSGPKVLSFCQWPKLRQGLPSWVPDYSNISAYTGTTIWQLAADFLTTANMPHECSPEAKVMEFPKESHQSDIQSQVLRLGVLKVDTIKSILPRVWAPKEQTEGFIYRMWKYQFQLLASFNYIKRHAHMYADDDDKHTAFAFALTCGGLDRGRSINADHHSSMANILAGYKLITDVDPSRQNWKQAVDTLLPAAVMRGQLVYAIVMAGYIGYPSSEGEEEPHFHFVSEGHRNRLRRMKNGPFLKDQIGTTFTDWFVQQTQRALRIAMQLRTEAVSFTGRTARFTDRLEEMVETPTLEKRRAFITDKGYIGLGPRHVRPGDAVALIHRGHVPFVFRPVHQQGPERHQYQLVGESYVHGLMDREPKDKLRYGPMGAFNPSIEAKTTVQPVPDGEEMIFEVM</sequence>
<dbReference type="PANTHER" id="PTHR24148:SF73">
    <property type="entry name" value="HET DOMAIN PROTEIN (AFU_ORTHOLOGUE AFUA_8G01020)"/>
    <property type="match status" value="1"/>
</dbReference>
<dbReference type="OrthoDB" id="3557394at2759"/>
<dbReference type="InterPro" id="IPR052895">
    <property type="entry name" value="HetReg/Transcr_Mod"/>
</dbReference>
<proteinExistence type="predicted"/>